<evidence type="ECO:0000256" key="1">
    <source>
        <dbReference type="ARBA" id="ARBA00004651"/>
    </source>
</evidence>
<dbReference type="Proteomes" id="UP000558475">
    <property type="component" value="Unassembled WGS sequence"/>
</dbReference>
<evidence type="ECO:0000256" key="5">
    <source>
        <dbReference type="ARBA" id="ARBA00023136"/>
    </source>
</evidence>
<keyword evidence="2" id="KW-1003">Cell membrane</keyword>
<keyword evidence="3" id="KW-0812">Transmembrane</keyword>
<comment type="caution">
    <text evidence="6">The sequence shown here is derived from an EMBL/GenBank/DDBJ whole genome shotgun (WGS) entry which is preliminary data.</text>
</comment>
<evidence type="ECO:0008006" key="8">
    <source>
        <dbReference type="Google" id="ProtNLM"/>
    </source>
</evidence>
<evidence type="ECO:0000313" key="7">
    <source>
        <dbReference type="Proteomes" id="UP000558475"/>
    </source>
</evidence>
<evidence type="ECO:0000256" key="4">
    <source>
        <dbReference type="ARBA" id="ARBA00022989"/>
    </source>
</evidence>
<dbReference type="GO" id="GO:0005886">
    <property type="term" value="C:plasma membrane"/>
    <property type="evidence" value="ECO:0007669"/>
    <property type="project" value="UniProtKB-SubCell"/>
</dbReference>
<dbReference type="AlphaFoldDB" id="A0A7X6JCP8"/>
<gene>
    <name evidence="6" type="ORF">HGG76_15660</name>
</gene>
<dbReference type="Pfam" id="PF02653">
    <property type="entry name" value="BPD_transp_2"/>
    <property type="match status" value="1"/>
</dbReference>
<evidence type="ECO:0000256" key="2">
    <source>
        <dbReference type="ARBA" id="ARBA00022475"/>
    </source>
</evidence>
<name>A0A7X6JCP8_9HYPH</name>
<comment type="subcellular location">
    <subcellularLocation>
        <location evidence="1">Cell membrane</location>
        <topology evidence="1">Multi-pass membrane protein</topology>
    </subcellularLocation>
</comment>
<sequence length="54" mass="5543">MDLTQAILLTIATAATPLLIAAIGELVVERSGVLNLGVEGMMLMGPCPASPLHK</sequence>
<dbReference type="GO" id="GO:0022857">
    <property type="term" value="F:transmembrane transporter activity"/>
    <property type="evidence" value="ECO:0007669"/>
    <property type="project" value="InterPro"/>
</dbReference>
<organism evidence="6 7">
    <name type="scientific">Brucella tritici</name>
    <dbReference type="NCBI Taxonomy" id="94626"/>
    <lineage>
        <taxon>Bacteria</taxon>
        <taxon>Pseudomonadati</taxon>
        <taxon>Pseudomonadota</taxon>
        <taxon>Alphaproteobacteria</taxon>
        <taxon>Hyphomicrobiales</taxon>
        <taxon>Brucellaceae</taxon>
        <taxon>Brucella/Ochrobactrum group</taxon>
        <taxon>Brucella</taxon>
    </lineage>
</organism>
<dbReference type="InterPro" id="IPR001851">
    <property type="entry name" value="ABC_transp_permease"/>
</dbReference>
<evidence type="ECO:0000256" key="3">
    <source>
        <dbReference type="ARBA" id="ARBA00022692"/>
    </source>
</evidence>
<evidence type="ECO:0000313" key="6">
    <source>
        <dbReference type="EMBL" id="NKW10321.1"/>
    </source>
</evidence>
<accession>A0A7X6JCP8</accession>
<reference evidence="6 7" key="1">
    <citation type="submission" date="2020-04" db="EMBL/GenBank/DDBJ databases">
        <title>Whole genome sequencing of clinical and environmental type strains of Ochrobactrum.</title>
        <authorList>
            <person name="Dharne M."/>
        </authorList>
    </citation>
    <scope>NUCLEOTIDE SEQUENCE [LARGE SCALE GENOMIC DNA]</scope>
    <source>
        <strain evidence="6 7">DSM 13340</strain>
    </source>
</reference>
<protein>
    <recommendedName>
        <fullName evidence="8">ABC transporter permease</fullName>
    </recommendedName>
</protein>
<dbReference type="EMBL" id="JAAXZB010000002">
    <property type="protein sequence ID" value="NKW10321.1"/>
    <property type="molecule type" value="Genomic_DNA"/>
</dbReference>
<keyword evidence="5" id="KW-0472">Membrane</keyword>
<keyword evidence="4" id="KW-1133">Transmembrane helix</keyword>
<proteinExistence type="predicted"/>